<dbReference type="InterPro" id="IPR006656">
    <property type="entry name" value="Mopterin_OxRdtase"/>
</dbReference>
<evidence type="ECO:0000256" key="4">
    <source>
        <dbReference type="ARBA" id="ARBA00023014"/>
    </source>
</evidence>
<evidence type="ECO:0000313" key="7">
    <source>
        <dbReference type="Proteomes" id="UP000058074"/>
    </source>
</evidence>
<protein>
    <recommendedName>
        <fullName evidence="5">4Fe-4S Mo/W bis-MGD-type domain-containing protein</fullName>
    </recommendedName>
</protein>
<gene>
    <name evidence="6" type="ORF">AN936_18030</name>
</gene>
<organism evidence="6 7">
    <name type="scientific">Sphingopyxis macrogoltabida</name>
    <name type="common">Sphingomonas macrogoltabidus</name>
    <dbReference type="NCBI Taxonomy" id="33050"/>
    <lineage>
        <taxon>Bacteria</taxon>
        <taxon>Pseudomonadati</taxon>
        <taxon>Pseudomonadota</taxon>
        <taxon>Alphaproteobacteria</taxon>
        <taxon>Sphingomonadales</taxon>
        <taxon>Sphingomonadaceae</taxon>
        <taxon>Sphingopyxis</taxon>
    </lineage>
</organism>
<dbReference type="OrthoDB" id="9759518at2"/>
<dbReference type="PATRIC" id="fig|33050.5.peg.3739"/>
<evidence type="ECO:0000313" key="6">
    <source>
        <dbReference type="EMBL" id="ALH82185.1"/>
    </source>
</evidence>
<dbReference type="KEGG" id="smag:AN936_18030"/>
<dbReference type="Pfam" id="PF00384">
    <property type="entry name" value="Molybdopterin"/>
    <property type="match status" value="1"/>
</dbReference>
<dbReference type="Gene3D" id="2.20.25.90">
    <property type="entry name" value="ADC-like domains"/>
    <property type="match status" value="1"/>
</dbReference>
<dbReference type="AlphaFoldDB" id="A0A0N9UFE6"/>
<dbReference type="Gene3D" id="3.40.50.740">
    <property type="match status" value="1"/>
</dbReference>
<evidence type="ECO:0000256" key="3">
    <source>
        <dbReference type="ARBA" id="ARBA00023004"/>
    </source>
</evidence>
<accession>A0A0N9UFE6</accession>
<dbReference type="PANTHER" id="PTHR43742">
    <property type="entry name" value="TRIMETHYLAMINE-N-OXIDE REDUCTASE"/>
    <property type="match status" value="1"/>
</dbReference>
<keyword evidence="4" id="KW-0411">Iron-sulfur</keyword>
<dbReference type="Pfam" id="PF01568">
    <property type="entry name" value="Molydop_binding"/>
    <property type="match status" value="1"/>
</dbReference>
<reference evidence="6 7" key="1">
    <citation type="journal article" date="2015" name="Genome Announc.">
        <title>Complete Genome Sequence of Polypropylene Glycol- and Polyethylene Glycol-Degrading Sphingopyxis macrogoltabida Strain EY-1.</title>
        <authorList>
            <person name="Ohtsubo Y."/>
            <person name="Nagata Y."/>
            <person name="Numata M."/>
            <person name="Tsuchikane K."/>
            <person name="Hosoyama A."/>
            <person name="Yamazoe A."/>
            <person name="Tsuda M."/>
            <person name="Fujita N."/>
            <person name="Kawai F."/>
        </authorList>
    </citation>
    <scope>NUCLEOTIDE SEQUENCE [LARGE SCALE GENOMIC DNA]</scope>
    <source>
        <strain evidence="6 7">EY-1</strain>
    </source>
</reference>
<dbReference type="EMBL" id="CP012700">
    <property type="protein sequence ID" value="ALH82185.1"/>
    <property type="molecule type" value="Genomic_DNA"/>
</dbReference>
<evidence type="ECO:0000259" key="5">
    <source>
        <dbReference type="PROSITE" id="PS51669"/>
    </source>
</evidence>
<dbReference type="PROSITE" id="PS51669">
    <property type="entry name" value="4FE4S_MOW_BIS_MGD"/>
    <property type="match status" value="1"/>
</dbReference>
<sequence length="721" mass="77291">MEGELANGAAIRTETTSFCRLCEAFCGTVIAVEDGRPVKLSPDRDNPHTQGHICVKGAAIVDIANDPDRVLRPLKRIGGPGEFAPVSWDEALDDIAARLKAIIDSDGPEAVATYFGNPGAFSTDTFMSSQWFLQRIGSTKFYAAGSQDSTSRHLASWILYGVAFRNAIPDLPNCDFLIITGANPLVSHGGLLTAPRMRHDLDAIAERGRVIVIDPRRTETAKRYEHVAIQPDADAWLHAAMLKVMIDTDVVDESFLAAHCSGWPELRAAVGGIDLDEAAMATGIARDDIEQLARDFAAAPRAAMYGRVGLCRGRFSTIANLLLDAINIAGGKFGKVGGSTFGAFPLAEGAEPLSGYGEHRTRVGDLPVVAGLMPAAALPDDILEPGKGRVRAMMVIAGNPVLSAPGGERLERALESLALLFSVDLYVTETNRFAHYILPAATFLEKDDIPLIGLSHMVRPYIQYARAAVPPMGEAREEKAIFDNLVARMGLGSIAPTPGLRWLERQGMSITPLTLVELALRHGPLGKRRGEAALSFAKLAGMPHGTMLDLPLTYDGWADHIATDDRRIRLWHPIIADEFARFATEHSSPAGDGTLKLFSQRKLKSMNSWMHNPEKLARSQGPTLLVHPADAARHGLSDGGEARVANEHGSVEVAVEISEDVVEGAVCYPHGWGHNGGWRHANTLPGANINLLLGLGPAAVELVSGTTFIDGLPVTVTPVAA</sequence>
<dbReference type="Gene3D" id="3.40.228.10">
    <property type="entry name" value="Dimethylsulfoxide Reductase, domain 2"/>
    <property type="match status" value="1"/>
</dbReference>
<evidence type="ECO:0000256" key="2">
    <source>
        <dbReference type="ARBA" id="ARBA00022723"/>
    </source>
</evidence>
<dbReference type="InterPro" id="IPR009010">
    <property type="entry name" value="Asp_de-COase-like_dom_sf"/>
</dbReference>
<keyword evidence="2" id="KW-0479">Metal-binding</keyword>
<dbReference type="GO" id="GO:0016491">
    <property type="term" value="F:oxidoreductase activity"/>
    <property type="evidence" value="ECO:0007669"/>
    <property type="project" value="InterPro"/>
</dbReference>
<dbReference type="RefSeq" id="WP_054589277.1">
    <property type="nucleotide sequence ID" value="NZ_CP012700.1"/>
</dbReference>
<dbReference type="InterPro" id="IPR006963">
    <property type="entry name" value="Mopterin_OxRdtase_4Fe-4S_dom"/>
</dbReference>
<dbReference type="Pfam" id="PF04879">
    <property type="entry name" value="Molybdop_Fe4S4"/>
    <property type="match status" value="1"/>
</dbReference>
<evidence type="ECO:0000256" key="1">
    <source>
        <dbReference type="ARBA" id="ARBA00010312"/>
    </source>
</evidence>
<dbReference type="SUPFAM" id="SSF53706">
    <property type="entry name" value="Formate dehydrogenase/DMSO reductase, domains 1-3"/>
    <property type="match status" value="1"/>
</dbReference>
<dbReference type="GO" id="GO:0046872">
    <property type="term" value="F:metal ion binding"/>
    <property type="evidence" value="ECO:0007669"/>
    <property type="project" value="UniProtKB-KW"/>
</dbReference>
<dbReference type="SMART" id="SM00926">
    <property type="entry name" value="Molybdop_Fe4S4"/>
    <property type="match status" value="1"/>
</dbReference>
<dbReference type="GO" id="GO:0043546">
    <property type="term" value="F:molybdopterin cofactor binding"/>
    <property type="evidence" value="ECO:0007669"/>
    <property type="project" value="InterPro"/>
</dbReference>
<name>A0A0N9UFE6_SPHMC</name>
<feature type="domain" description="4Fe-4S Mo/W bis-MGD-type" evidence="5">
    <location>
        <begin position="12"/>
        <end position="68"/>
    </location>
</feature>
<dbReference type="PANTHER" id="PTHR43742:SF2">
    <property type="entry name" value="ASSIMILATORY NITRATE REDUCTASE CATALYTIC SUBUNIT"/>
    <property type="match status" value="1"/>
</dbReference>
<dbReference type="Proteomes" id="UP000058074">
    <property type="component" value="Chromosome"/>
</dbReference>
<dbReference type="SUPFAM" id="SSF50692">
    <property type="entry name" value="ADC-like"/>
    <property type="match status" value="1"/>
</dbReference>
<dbReference type="Gene3D" id="2.40.40.20">
    <property type="match status" value="1"/>
</dbReference>
<dbReference type="InterPro" id="IPR006657">
    <property type="entry name" value="MoPterin_dinucl-bd_dom"/>
</dbReference>
<dbReference type="GO" id="GO:0051536">
    <property type="term" value="F:iron-sulfur cluster binding"/>
    <property type="evidence" value="ECO:0007669"/>
    <property type="project" value="UniProtKB-KW"/>
</dbReference>
<comment type="similarity">
    <text evidence="1">Belongs to the prokaryotic molybdopterin-containing oxidoreductase family.</text>
</comment>
<dbReference type="InterPro" id="IPR050612">
    <property type="entry name" value="Prok_Mopterin_Oxidored"/>
</dbReference>
<proteinExistence type="inferred from homology"/>
<keyword evidence="3" id="KW-0408">Iron</keyword>